<dbReference type="EMBL" id="VLLF01000003">
    <property type="protein sequence ID" value="TWI89406.1"/>
    <property type="molecule type" value="Genomic_DNA"/>
</dbReference>
<keyword evidence="2" id="KW-1185">Reference proteome</keyword>
<sequence>MGRSDILQFHRTVEAGGGRAAGPQISARLDFSAKTGILYPDLKTFSVNSKARPTLGLRMIDNLIEKAKECSADKRTEVVSHVTDLFVRRSGQNQPKEINLYNGLLEGMVDSVDVDTRQSMSEKLCKVDQTSSILAKTLAADELQIAQSMLENSKSLTQKDLMELAKTKGQGHLLALSKRKHIDPDLTKLLLERGHTEVRQSVAMNLGAEITKEDFERVVKDMPKQLGDRLRHLRKSNEELIKDLFNDDEASTGEPLVPKPMRTPVEQWLYGIKMGKVSVNNVVSQMAMAKNLHGVMVVLSQLADLDEKYVHNLMIRFDATGIATLCRAVGLGAMEYSSVSKARAKHLKFPESTANKWLTNYHALDANDAERLLALMRIKLRAVDKPGTAKEDAA</sequence>
<protein>
    <submittedName>
        <fullName evidence="1">Uncharacterized protein DUF2336</fullName>
    </submittedName>
</protein>
<accession>A0A562T8X3</accession>
<gene>
    <name evidence="1" type="ORF">JM93_01609</name>
</gene>
<organism evidence="1 2">
    <name type="scientific">Roseibium hamelinense</name>
    <dbReference type="NCBI Taxonomy" id="150831"/>
    <lineage>
        <taxon>Bacteria</taxon>
        <taxon>Pseudomonadati</taxon>
        <taxon>Pseudomonadota</taxon>
        <taxon>Alphaproteobacteria</taxon>
        <taxon>Hyphomicrobiales</taxon>
        <taxon>Stappiaceae</taxon>
        <taxon>Roseibium</taxon>
    </lineage>
</organism>
<dbReference type="Pfam" id="PF10098">
    <property type="entry name" value="DUF2336"/>
    <property type="match status" value="1"/>
</dbReference>
<dbReference type="Proteomes" id="UP000320593">
    <property type="component" value="Unassembled WGS sequence"/>
</dbReference>
<name>A0A562T8X3_9HYPH</name>
<proteinExistence type="predicted"/>
<reference evidence="1 2" key="1">
    <citation type="submission" date="2019-07" db="EMBL/GenBank/DDBJ databases">
        <title>Genomic Encyclopedia of Archaeal and Bacterial Type Strains, Phase II (KMG-II): from individual species to whole genera.</title>
        <authorList>
            <person name="Goeker M."/>
        </authorList>
    </citation>
    <scope>NUCLEOTIDE SEQUENCE [LARGE SCALE GENOMIC DNA]</scope>
    <source>
        <strain evidence="1 2">ATCC BAA-252</strain>
    </source>
</reference>
<dbReference type="AlphaFoldDB" id="A0A562T8X3"/>
<evidence type="ECO:0000313" key="1">
    <source>
        <dbReference type="EMBL" id="TWI89406.1"/>
    </source>
</evidence>
<comment type="caution">
    <text evidence="1">The sequence shown here is derived from an EMBL/GenBank/DDBJ whole genome shotgun (WGS) entry which is preliminary data.</text>
</comment>
<dbReference type="InterPro" id="IPR019285">
    <property type="entry name" value="DUF2336"/>
</dbReference>
<evidence type="ECO:0000313" key="2">
    <source>
        <dbReference type="Proteomes" id="UP000320593"/>
    </source>
</evidence>